<feature type="domain" description="ABC transporter" evidence="1">
    <location>
        <begin position="1"/>
        <end position="190"/>
    </location>
</feature>
<evidence type="ECO:0000259" key="1">
    <source>
        <dbReference type="PROSITE" id="PS50893"/>
    </source>
</evidence>
<evidence type="ECO:0000313" key="3">
    <source>
        <dbReference type="Proteomes" id="UP000242164"/>
    </source>
</evidence>
<dbReference type="PANTHER" id="PTHR43394">
    <property type="entry name" value="ATP-DEPENDENT PERMEASE MDL1, MITOCHONDRIAL"/>
    <property type="match status" value="1"/>
</dbReference>
<dbReference type="EMBL" id="FMIK01000050">
    <property type="protein sequence ID" value="SCM03282.1"/>
    <property type="molecule type" value="Genomic_DNA"/>
</dbReference>
<reference evidence="2 3" key="1">
    <citation type="submission" date="2016-08" db="EMBL/GenBank/DDBJ databases">
        <authorList>
            <person name="Loux V."/>
            <person name="Rue O."/>
        </authorList>
    </citation>
    <scope>NUCLEOTIDE SEQUENCE [LARGE SCALE GENOMIC DNA]</scope>
    <source>
        <strain evidence="2 3">AFSSA_08CEB44bac</strain>
    </source>
</reference>
<organism evidence="2 3">
    <name type="scientific">Bacillus cytotoxicus</name>
    <dbReference type="NCBI Taxonomy" id="580165"/>
    <lineage>
        <taxon>Bacteria</taxon>
        <taxon>Bacillati</taxon>
        <taxon>Bacillota</taxon>
        <taxon>Bacilli</taxon>
        <taxon>Bacillales</taxon>
        <taxon>Bacillaceae</taxon>
        <taxon>Bacillus</taxon>
        <taxon>Bacillus cereus group</taxon>
    </lineage>
</organism>
<dbReference type="InterPro" id="IPR003439">
    <property type="entry name" value="ABC_transporter-like_ATP-bd"/>
</dbReference>
<dbReference type="InterPro" id="IPR027417">
    <property type="entry name" value="P-loop_NTPase"/>
</dbReference>
<proteinExistence type="predicted"/>
<comment type="caution">
    <text evidence="2">The sequence shown here is derived from an EMBL/GenBank/DDBJ whole genome shotgun (WGS) entry which is preliminary data.</text>
</comment>
<accession>A0AAX2CLS3</accession>
<dbReference type="SUPFAM" id="SSF52540">
    <property type="entry name" value="P-loop containing nucleoside triphosphate hydrolases"/>
    <property type="match status" value="1"/>
</dbReference>
<gene>
    <name evidence="2" type="ORF">BCB44BAC_03793</name>
</gene>
<dbReference type="InterPro" id="IPR039421">
    <property type="entry name" value="Type_1_exporter"/>
</dbReference>
<dbReference type="GO" id="GO:0090374">
    <property type="term" value="P:oligopeptide export from mitochondrion"/>
    <property type="evidence" value="ECO:0007669"/>
    <property type="project" value="TreeGrafter"/>
</dbReference>
<sequence length="211" mass="24552">MHYYEPQQGDIYYDNFHIKEINRTALRDRIAYVSQESFFFSGSIYDNLRFGLDRPVTLEEVIQVSKQACTHEFISELPLRYETRLEENASNLSGGQRQRLAITRALLKKPDILILDEATSNLDSTTEKHITDMLKRLGSQGITVIMIAHRLSTIQHANQICVMEKGSIIEHGSHEELLFQKGEYYRLWKNQTVHVEHIEAEYSAMRGVQYE</sequence>
<dbReference type="Pfam" id="PF00005">
    <property type="entry name" value="ABC_tran"/>
    <property type="match status" value="1"/>
</dbReference>
<dbReference type="Proteomes" id="UP000242164">
    <property type="component" value="Unassembled WGS sequence"/>
</dbReference>
<evidence type="ECO:0000313" key="2">
    <source>
        <dbReference type="EMBL" id="SCM03282.1"/>
    </source>
</evidence>
<protein>
    <recommendedName>
        <fullName evidence="1">ABC transporter domain-containing protein</fullName>
    </recommendedName>
</protein>
<dbReference type="GO" id="GO:0015421">
    <property type="term" value="F:ABC-type oligopeptide transporter activity"/>
    <property type="evidence" value="ECO:0007669"/>
    <property type="project" value="TreeGrafter"/>
</dbReference>
<name>A0AAX2CLS3_9BACI</name>
<dbReference type="Gene3D" id="3.40.50.300">
    <property type="entry name" value="P-loop containing nucleotide triphosphate hydrolases"/>
    <property type="match status" value="1"/>
</dbReference>
<dbReference type="GO" id="GO:0005524">
    <property type="term" value="F:ATP binding"/>
    <property type="evidence" value="ECO:0007669"/>
    <property type="project" value="InterPro"/>
</dbReference>
<dbReference type="PANTHER" id="PTHR43394:SF1">
    <property type="entry name" value="ATP-BINDING CASSETTE SUB-FAMILY B MEMBER 10, MITOCHONDRIAL"/>
    <property type="match status" value="1"/>
</dbReference>
<dbReference type="GO" id="GO:0016887">
    <property type="term" value="F:ATP hydrolysis activity"/>
    <property type="evidence" value="ECO:0007669"/>
    <property type="project" value="InterPro"/>
</dbReference>
<dbReference type="AlphaFoldDB" id="A0AAX2CLS3"/>
<dbReference type="PROSITE" id="PS50893">
    <property type="entry name" value="ABC_TRANSPORTER_2"/>
    <property type="match status" value="1"/>
</dbReference>
<dbReference type="GO" id="GO:0012505">
    <property type="term" value="C:endomembrane system"/>
    <property type="evidence" value="ECO:0007669"/>
    <property type="project" value="UniProtKB-SubCell"/>
</dbReference>